<reference evidence="1 2" key="1">
    <citation type="submission" date="2024-06" db="EMBL/GenBank/DDBJ databases">
        <authorList>
            <person name="Tuo L."/>
        </authorList>
    </citation>
    <scope>NUCLEOTIDE SEQUENCE [LARGE SCALE GENOMIC DNA]</scope>
    <source>
        <strain evidence="1 2">ZMM04-5</strain>
    </source>
</reference>
<dbReference type="Pfam" id="PF10931">
    <property type="entry name" value="DUF2735"/>
    <property type="match status" value="1"/>
</dbReference>
<dbReference type="Proteomes" id="UP001556196">
    <property type="component" value="Unassembled WGS sequence"/>
</dbReference>
<dbReference type="RefSeq" id="WP_367725365.1">
    <property type="nucleotide sequence ID" value="NZ_JBFOCI010000007.1"/>
</dbReference>
<evidence type="ECO:0000313" key="1">
    <source>
        <dbReference type="EMBL" id="MEW9808140.1"/>
    </source>
</evidence>
<dbReference type="EMBL" id="JBFOCI010000007">
    <property type="protein sequence ID" value="MEW9808140.1"/>
    <property type="molecule type" value="Genomic_DNA"/>
</dbReference>
<comment type="caution">
    <text evidence="1">The sequence shown here is derived from an EMBL/GenBank/DDBJ whole genome shotgun (WGS) entry which is preliminary data.</text>
</comment>
<name>A0ABV3R498_9HYPH</name>
<keyword evidence="2" id="KW-1185">Reference proteome</keyword>
<dbReference type="InterPro" id="IPR021232">
    <property type="entry name" value="DUF2735"/>
</dbReference>
<organism evidence="1 2">
    <name type="scientific">Mesorhizobium marinum</name>
    <dbReference type="NCBI Taxonomy" id="3228790"/>
    <lineage>
        <taxon>Bacteria</taxon>
        <taxon>Pseudomonadati</taxon>
        <taxon>Pseudomonadota</taxon>
        <taxon>Alphaproteobacteria</taxon>
        <taxon>Hyphomicrobiales</taxon>
        <taxon>Phyllobacteriaceae</taxon>
        <taxon>Mesorhizobium</taxon>
    </lineage>
</organism>
<sequence length="65" mass="7063">MDASMHRPSAKILAFPAGGRRTASNLSAKAKFAAEVRAIRKLKIAPETAWYHQDAVDEASGPRKN</sequence>
<evidence type="ECO:0000313" key="2">
    <source>
        <dbReference type="Proteomes" id="UP001556196"/>
    </source>
</evidence>
<accession>A0ABV3R498</accession>
<proteinExistence type="predicted"/>
<protein>
    <submittedName>
        <fullName evidence="1">DUF2735 domain-containing protein</fullName>
    </submittedName>
</protein>
<gene>
    <name evidence="1" type="ORF">ABUE31_19305</name>
</gene>